<reference evidence="1" key="1">
    <citation type="submission" date="2023-06" db="EMBL/GenBank/DDBJ databases">
        <authorList>
            <consortium name="Lawrence Berkeley National Laboratory"/>
            <person name="Ahrendt S."/>
            <person name="Sahu N."/>
            <person name="Indic B."/>
            <person name="Wong-Bajracharya J."/>
            <person name="Merenyi Z."/>
            <person name="Ke H.-M."/>
            <person name="Monk M."/>
            <person name="Kocsube S."/>
            <person name="Drula E."/>
            <person name="Lipzen A."/>
            <person name="Balint B."/>
            <person name="Henrissat B."/>
            <person name="Andreopoulos B."/>
            <person name="Martin F.M."/>
            <person name="Harder C.B."/>
            <person name="Rigling D."/>
            <person name="Ford K.L."/>
            <person name="Foster G.D."/>
            <person name="Pangilinan J."/>
            <person name="Papanicolaou A."/>
            <person name="Barry K."/>
            <person name="LaButti K."/>
            <person name="Viragh M."/>
            <person name="Koriabine M."/>
            <person name="Yan M."/>
            <person name="Riley R."/>
            <person name="Champramary S."/>
            <person name="Plett K.L."/>
            <person name="Tsai I.J."/>
            <person name="Slot J."/>
            <person name="Sipos G."/>
            <person name="Plett J."/>
            <person name="Nagy L.G."/>
            <person name="Grigoriev I.V."/>
        </authorList>
    </citation>
    <scope>NUCLEOTIDE SEQUENCE</scope>
    <source>
        <strain evidence="1">CCBAS 213</strain>
    </source>
</reference>
<gene>
    <name evidence="1" type="ORF">EV420DRAFT_9744</name>
</gene>
<dbReference type="EMBL" id="JAUEPS010000001">
    <property type="protein sequence ID" value="KAK0469135.1"/>
    <property type="molecule type" value="Genomic_DNA"/>
</dbReference>
<sequence length="464" mass="50766">MEQRPHVLYINHLIRKGHGYPFWFPEPDSSRSAAYTERGIHPGDVGILNDIGGFDYLFNIFSDAGDPVNNGNVPPNFQPLRPSNSEPLRVMPGCYGYNITSADVSYSEISAGISADVTGLARAEASFEFSTTKESAAILCLPNSATKHEILNKAAIKAYTTANGAAWYNYVNSSQYLGREAPNGSLYVVTGCDKTDSWGTAAVGKPSHSRSVRLSFIAAGMGGGDIRAGHTWSAGFSADTRIYPLPSTSYPYPVDRENQCIFARGFTISLSEGLFKPDGKTVLTNISGSLKDKVPSFDNKAPCPQLSREAALPGCFSLRSFMSWILHGTPSVMDSEDDVDSNTDWAPSDIGFDCETSISEFPPRYSELMNPSAAMNSYLLEKDPTLDIVVTHDEEWMEIVPESGMNEDTTDEIFWARIREKLDKRSPPSTIDSICLNSSAILICCGSDLPETFRQCGHMERANE</sequence>
<name>A0AA39NNX4_ARMTA</name>
<comment type="caution">
    <text evidence="1">The sequence shown here is derived from an EMBL/GenBank/DDBJ whole genome shotgun (WGS) entry which is preliminary data.</text>
</comment>
<keyword evidence="2" id="KW-1185">Reference proteome</keyword>
<evidence type="ECO:0000313" key="1">
    <source>
        <dbReference type="EMBL" id="KAK0469135.1"/>
    </source>
</evidence>
<dbReference type="RefSeq" id="XP_060338928.1">
    <property type="nucleotide sequence ID" value="XM_060484225.1"/>
</dbReference>
<dbReference type="Proteomes" id="UP001175211">
    <property type="component" value="Unassembled WGS sequence"/>
</dbReference>
<organism evidence="1 2">
    <name type="scientific">Armillaria tabescens</name>
    <name type="common">Ringless honey mushroom</name>
    <name type="synonym">Agaricus tabescens</name>
    <dbReference type="NCBI Taxonomy" id="1929756"/>
    <lineage>
        <taxon>Eukaryota</taxon>
        <taxon>Fungi</taxon>
        <taxon>Dikarya</taxon>
        <taxon>Basidiomycota</taxon>
        <taxon>Agaricomycotina</taxon>
        <taxon>Agaricomycetes</taxon>
        <taxon>Agaricomycetidae</taxon>
        <taxon>Agaricales</taxon>
        <taxon>Marasmiineae</taxon>
        <taxon>Physalacriaceae</taxon>
        <taxon>Desarmillaria</taxon>
    </lineage>
</organism>
<protein>
    <submittedName>
        <fullName evidence="1">Uncharacterized protein</fullName>
    </submittedName>
</protein>
<proteinExistence type="predicted"/>
<accession>A0AA39NNX4</accession>
<dbReference type="AlphaFoldDB" id="A0AA39NNX4"/>
<dbReference type="GeneID" id="85367773"/>
<evidence type="ECO:0000313" key="2">
    <source>
        <dbReference type="Proteomes" id="UP001175211"/>
    </source>
</evidence>